<dbReference type="AlphaFoldDB" id="A0A195BU59"/>
<feature type="region of interest" description="Disordered" evidence="1">
    <location>
        <begin position="73"/>
        <end position="107"/>
    </location>
</feature>
<accession>A0A195BU59</accession>
<evidence type="ECO:0000256" key="1">
    <source>
        <dbReference type="SAM" id="MobiDB-lite"/>
    </source>
</evidence>
<name>A0A195BU59_9HYME</name>
<organism evidence="2 3">
    <name type="scientific">Atta colombica</name>
    <dbReference type="NCBI Taxonomy" id="520822"/>
    <lineage>
        <taxon>Eukaryota</taxon>
        <taxon>Metazoa</taxon>
        <taxon>Ecdysozoa</taxon>
        <taxon>Arthropoda</taxon>
        <taxon>Hexapoda</taxon>
        <taxon>Insecta</taxon>
        <taxon>Pterygota</taxon>
        <taxon>Neoptera</taxon>
        <taxon>Endopterygota</taxon>
        <taxon>Hymenoptera</taxon>
        <taxon>Apocrita</taxon>
        <taxon>Aculeata</taxon>
        <taxon>Formicoidea</taxon>
        <taxon>Formicidae</taxon>
        <taxon>Myrmicinae</taxon>
        <taxon>Atta</taxon>
    </lineage>
</organism>
<dbReference type="EMBL" id="KQ976408">
    <property type="protein sequence ID" value="KYM91154.1"/>
    <property type="molecule type" value="Genomic_DNA"/>
</dbReference>
<feature type="compositionally biased region" description="Gly residues" evidence="1">
    <location>
        <begin position="74"/>
        <end position="93"/>
    </location>
</feature>
<keyword evidence="3" id="KW-1185">Reference proteome</keyword>
<sequence>MWNDATRNENVDPAGIRAINPCVELQATLLFNGPSEHGVNARGVKPKGNETKDVRVQKMVRVWGRKLRAEVVRVGGGGGGDGSGGGGGGGGGGGKRDRPRINIRTAI</sequence>
<proteinExistence type="predicted"/>
<dbReference type="Proteomes" id="UP000078540">
    <property type="component" value="Unassembled WGS sequence"/>
</dbReference>
<evidence type="ECO:0000313" key="2">
    <source>
        <dbReference type="EMBL" id="KYM91154.1"/>
    </source>
</evidence>
<evidence type="ECO:0000313" key="3">
    <source>
        <dbReference type="Proteomes" id="UP000078540"/>
    </source>
</evidence>
<protein>
    <submittedName>
        <fullName evidence="2">Uncharacterized protein</fullName>
    </submittedName>
</protein>
<gene>
    <name evidence="2" type="ORF">ALC53_01566</name>
</gene>
<reference evidence="2 3" key="1">
    <citation type="submission" date="2015-09" db="EMBL/GenBank/DDBJ databases">
        <title>Atta colombica WGS genome.</title>
        <authorList>
            <person name="Nygaard S."/>
            <person name="Hu H."/>
            <person name="Boomsma J."/>
            <person name="Zhang G."/>
        </authorList>
    </citation>
    <scope>NUCLEOTIDE SEQUENCE [LARGE SCALE GENOMIC DNA]</scope>
    <source>
        <strain evidence="2">Treedump-2</strain>
        <tissue evidence="2">Whole body</tissue>
    </source>
</reference>